<sequence>MLSPGSEALLWLERAEDSGHGNHWASSQAEWGSGRLATRSSAAAARSTASSLMAEVALLPRLAPSLLVPEPGLLLPAGQCDGDGLRGGGFLFDLNVTKEHYTKCDAAKLIKTIIVAVERCHLLVVMRMDLKQETSCLLASPRTCH</sequence>
<organism evidence="1 2">
    <name type="scientific">Lolium multiflorum</name>
    <name type="common">Italian ryegrass</name>
    <name type="synonym">Lolium perenne subsp. multiflorum</name>
    <dbReference type="NCBI Taxonomy" id="4521"/>
    <lineage>
        <taxon>Eukaryota</taxon>
        <taxon>Viridiplantae</taxon>
        <taxon>Streptophyta</taxon>
        <taxon>Embryophyta</taxon>
        <taxon>Tracheophyta</taxon>
        <taxon>Spermatophyta</taxon>
        <taxon>Magnoliopsida</taxon>
        <taxon>Liliopsida</taxon>
        <taxon>Poales</taxon>
        <taxon>Poaceae</taxon>
        <taxon>BOP clade</taxon>
        <taxon>Pooideae</taxon>
        <taxon>Poodae</taxon>
        <taxon>Poeae</taxon>
        <taxon>Poeae Chloroplast Group 2 (Poeae type)</taxon>
        <taxon>Loliodinae</taxon>
        <taxon>Loliinae</taxon>
        <taxon>Lolium</taxon>
    </lineage>
</organism>
<name>A0AAD8RUS7_LOLMU</name>
<reference evidence="1" key="1">
    <citation type="submission" date="2023-07" db="EMBL/GenBank/DDBJ databases">
        <title>A chromosome-level genome assembly of Lolium multiflorum.</title>
        <authorList>
            <person name="Chen Y."/>
            <person name="Copetti D."/>
            <person name="Kolliker R."/>
            <person name="Studer B."/>
        </authorList>
    </citation>
    <scope>NUCLEOTIDE SEQUENCE</scope>
    <source>
        <strain evidence="1">02402/16</strain>
        <tissue evidence="1">Leaf</tissue>
    </source>
</reference>
<keyword evidence="2" id="KW-1185">Reference proteome</keyword>
<gene>
    <name evidence="1" type="ORF">QYE76_005422</name>
</gene>
<evidence type="ECO:0000313" key="2">
    <source>
        <dbReference type="Proteomes" id="UP001231189"/>
    </source>
</evidence>
<dbReference type="Proteomes" id="UP001231189">
    <property type="component" value="Unassembled WGS sequence"/>
</dbReference>
<accession>A0AAD8RUS7</accession>
<evidence type="ECO:0000313" key="1">
    <source>
        <dbReference type="EMBL" id="KAK1631107.1"/>
    </source>
</evidence>
<proteinExistence type="predicted"/>
<protein>
    <submittedName>
        <fullName evidence="1">Uncharacterized protein</fullName>
    </submittedName>
</protein>
<comment type="caution">
    <text evidence="1">The sequence shown here is derived from an EMBL/GenBank/DDBJ whole genome shotgun (WGS) entry which is preliminary data.</text>
</comment>
<dbReference type="EMBL" id="JAUUTY010000005">
    <property type="protein sequence ID" value="KAK1631107.1"/>
    <property type="molecule type" value="Genomic_DNA"/>
</dbReference>
<dbReference type="AlphaFoldDB" id="A0AAD8RUS7"/>